<evidence type="ECO:0000313" key="2">
    <source>
        <dbReference type="EMBL" id="MBB3676291.1"/>
    </source>
</evidence>
<feature type="transmembrane region" description="Helical" evidence="1">
    <location>
        <begin position="80"/>
        <end position="100"/>
    </location>
</feature>
<feature type="transmembrane region" description="Helical" evidence="1">
    <location>
        <begin position="21"/>
        <end position="40"/>
    </location>
</feature>
<dbReference type="Proteomes" id="UP000580718">
    <property type="component" value="Unassembled WGS sequence"/>
</dbReference>
<proteinExistence type="predicted"/>
<keyword evidence="1" id="KW-0472">Membrane</keyword>
<reference evidence="2 3" key="1">
    <citation type="submission" date="2020-08" db="EMBL/GenBank/DDBJ databases">
        <title>Sequencing the genomes of 1000 actinobacteria strains.</title>
        <authorList>
            <person name="Klenk H.-P."/>
        </authorList>
    </citation>
    <scope>NUCLEOTIDE SEQUENCE [LARGE SCALE GENOMIC DNA]</scope>
    <source>
        <strain evidence="2 3">DSM 16678</strain>
    </source>
</reference>
<feature type="transmembrane region" description="Helical" evidence="1">
    <location>
        <begin position="52"/>
        <end position="73"/>
    </location>
</feature>
<feature type="transmembrane region" description="Helical" evidence="1">
    <location>
        <begin position="112"/>
        <end position="134"/>
    </location>
</feature>
<name>A0A839Y674_9ACTN</name>
<organism evidence="2 3">
    <name type="scientific">Modestobacter versicolor</name>
    <dbReference type="NCBI Taxonomy" id="429133"/>
    <lineage>
        <taxon>Bacteria</taxon>
        <taxon>Bacillati</taxon>
        <taxon>Actinomycetota</taxon>
        <taxon>Actinomycetes</taxon>
        <taxon>Geodermatophilales</taxon>
        <taxon>Geodermatophilaceae</taxon>
        <taxon>Modestobacter</taxon>
    </lineage>
</organism>
<keyword evidence="1" id="KW-1133">Transmembrane helix</keyword>
<dbReference type="AlphaFoldDB" id="A0A839Y674"/>
<sequence length="144" mass="14412">MTDPTPAQVRWQQLTRPQQDAVVRLALLAVSAGPDLVVTLARRLLGRRGVQLGPAIAAIGVAAVAPPVGRWAFDHQSRVGGAALLGVGAAVVAAPVLGAIAPVTVVGRASPLWALAVSAAARGGLAGALAASVVRAGRRDVSRS</sequence>
<keyword evidence="1" id="KW-0812">Transmembrane</keyword>
<evidence type="ECO:0000313" key="3">
    <source>
        <dbReference type="Proteomes" id="UP000580718"/>
    </source>
</evidence>
<protein>
    <submittedName>
        <fullName evidence="2">Uncharacterized protein</fullName>
    </submittedName>
</protein>
<accession>A0A839Y674</accession>
<comment type="caution">
    <text evidence="2">The sequence shown here is derived from an EMBL/GenBank/DDBJ whole genome shotgun (WGS) entry which is preliminary data.</text>
</comment>
<dbReference type="EMBL" id="JACIBU010000001">
    <property type="protein sequence ID" value="MBB3676291.1"/>
    <property type="molecule type" value="Genomic_DNA"/>
</dbReference>
<dbReference type="RefSeq" id="WP_146251522.1">
    <property type="nucleotide sequence ID" value="NZ_JACIBU010000001.1"/>
</dbReference>
<evidence type="ECO:0000256" key="1">
    <source>
        <dbReference type="SAM" id="Phobius"/>
    </source>
</evidence>
<gene>
    <name evidence="2" type="ORF">FHX36_002026</name>
</gene>